<dbReference type="EMBL" id="BGZK01000687">
    <property type="protein sequence ID" value="GBP56194.1"/>
    <property type="molecule type" value="Genomic_DNA"/>
</dbReference>
<evidence type="ECO:0000313" key="2">
    <source>
        <dbReference type="EMBL" id="GBP56194.1"/>
    </source>
</evidence>
<accession>A0A4C1X1F8</accession>
<keyword evidence="3" id="KW-1185">Reference proteome</keyword>
<reference evidence="2 3" key="1">
    <citation type="journal article" date="2019" name="Commun. Biol.">
        <title>The bagworm genome reveals a unique fibroin gene that provides high tensile strength.</title>
        <authorList>
            <person name="Kono N."/>
            <person name="Nakamura H."/>
            <person name="Ohtoshi R."/>
            <person name="Tomita M."/>
            <person name="Numata K."/>
            <person name="Arakawa K."/>
        </authorList>
    </citation>
    <scope>NUCLEOTIDE SEQUENCE [LARGE SCALE GENOMIC DNA]</scope>
</reference>
<evidence type="ECO:0000256" key="1">
    <source>
        <dbReference type="SAM" id="MobiDB-lite"/>
    </source>
</evidence>
<dbReference type="Proteomes" id="UP000299102">
    <property type="component" value="Unassembled WGS sequence"/>
</dbReference>
<evidence type="ECO:0000313" key="3">
    <source>
        <dbReference type="Proteomes" id="UP000299102"/>
    </source>
</evidence>
<gene>
    <name evidence="2" type="ORF">EVAR_41380_1</name>
</gene>
<sequence>MKQLRVSELYSEFFCEVKSNEDMRRRPKVKAHGTEHRENPEGSVTSSSVRPIAETKTYLYSRGGVIYGVAFEQESVQIDRRAINLSQFEPLCAAVNALAVGPQRCHHTGYNCGAIPITIPALET</sequence>
<comment type="caution">
    <text evidence="2">The sequence shown here is derived from an EMBL/GenBank/DDBJ whole genome shotgun (WGS) entry which is preliminary data.</text>
</comment>
<name>A0A4C1X1F8_EUMVA</name>
<proteinExistence type="predicted"/>
<organism evidence="2 3">
    <name type="scientific">Eumeta variegata</name>
    <name type="common">Bagworm moth</name>
    <name type="synonym">Eumeta japonica</name>
    <dbReference type="NCBI Taxonomy" id="151549"/>
    <lineage>
        <taxon>Eukaryota</taxon>
        <taxon>Metazoa</taxon>
        <taxon>Ecdysozoa</taxon>
        <taxon>Arthropoda</taxon>
        <taxon>Hexapoda</taxon>
        <taxon>Insecta</taxon>
        <taxon>Pterygota</taxon>
        <taxon>Neoptera</taxon>
        <taxon>Endopterygota</taxon>
        <taxon>Lepidoptera</taxon>
        <taxon>Glossata</taxon>
        <taxon>Ditrysia</taxon>
        <taxon>Tineoidea</taxon>
        <taxon>Psychidae</taxon>
        <taxon>Oiketicinae</taxon>
        <taxon>Eumeta</taxon>
    </lineage>
</organism>
<dbReference type="AlphaFoldDB" id="A0A4C1X1F8"/>
<feature type="region of interest" description="Disordered" evidence="1">
    <location>
        <begin position="22"/>
        <end position="49"/>
    </location>
</feature>
<protein>
    <submittedName>
        <fullName evidence="2">Uncharacterized protein</fullName>
    </submittedName>
</protein>